<geneLocation type="mitochondrion" evidence="19"/>
<evidence type="ECO:0000256" key="3">
    <source>
        <dbReference type="ARBA" id="ARBA00007438"/>
    </source>
</evidence>
<sequence>MSDVRCAAHKSPQSASQLRTPHSASSAQVAWARYSSAMPIVSVLRDKLFEALGESFTLEEFEQLCFDFGIELDDVTSEAAMFAKMKGVEAAPNLSTDVIYKIDIPANRYDLLCLEGLARALRVYRQSEDPPEYIVDDVADPLTMRVSPSTKQIRPYVVAAVLRNVSFNATTFKSFIDLQDKLHQNICRERSLVAIGTHDLDTITPPFTYEALPPNDISFRALKEDKVMTAAQLFGHYRAQAQCEVRKYLPLIESSPVYPVIRDSKGNVLSLPPIINSHLSRITLDTRNVFIEVTATDLTKAHIVLNTIVCMFGQYTTPRAFVAEPVNIVDWEGRPVERTPTLKVQQYQTTADYINRGIGTSIKPDDMVGLLNRMQIKATLANDGTITCEVPPTRSDVLHPCDIMEDVAIGYGFNRIAKTLPKCYTMARQQPVAVLSDLLRGGLAEAGFTEVLTWALVSKSENYEKVRQQDDGRGVTVGNPKTAEFEMVRTSLTPGLLKTLAHNRANLNLPIRLFELSDVVFIDPGNANGARNERRIAALYCARSAGFDIIHGLLDRIMTLNNVRHGDSEEERHSGSKPPIGMYVVTGSANTTFVPNLCADIMFTAAGSERSVCLGSMGVIHPEVLEKFHIDSPCSLLEISIEPLLVAGKPISS</sequence>
<dbReference type="InterPro" id="IPR005147">
    <property type="entry name" value="tRNA_synthase_B5-dom"/>
</dbReference>
<keyword evidence="20" id="KW-1185">Reference proteome</keyword>
<dbReference type="InterPro" id="IPR041616">
    <property type="entry name" value="PheRS_beta_core"/>
</dbReference>
<comment type="similarity">
    <text evidence="3">Belongs to the phenylalanyl-tRNA synthetase beta subunit family. Type 2 subfamily.</text>
</comment>
<dbReference type="OMA" id="FPGRCAN"/>
<keyword evidence="11" id="KW-0460">Magnesium</keyword>
<keyword evidence="19" id="KW-0496">Mitochondrion</keyword>
<dbReference type="GO" id="GO:0005524">
    <property type="term" value="F:ATP binding"/>
    <property type="evidence" value="ECO:0007669"/>
    <property type="project" value="UniProtKB-KW"/>
</dbReference>
<dbReference type="InterPro" id="IPR045060">
    <property type="entry name" value="Phe-tRNA-ligase_IIc_bsu"/>
</dbReference>
<evidence type="ECO:0000256" key="12">
    <source>
        <dbReference type="ARBA" id="ARBA00022917"/>
    </source>
</evidence>
<dbReference type="SMART" id="SM00874">
    <property type="entry name" value="B5"/>
    <property type="match status" value="1"/>
</dbReference>
<dbReference type="PROSITE" id="PS51483">
    <property type="entry name" value="B5"/>
    <property type="match status" value="1"/>
</dbReference>
<dbReference type="Gene3D" id="3.50.40.10">
    <property type="entry name" value="Phenylalanyl-trna Synthetase, Chain B, domain 3"/>
    <property type="match status" value="1"/>
</dbReference>
<dbReference type="Proteomes" id="UP000039324">
    <property type="component" value="Unassembled WGS sequence"/>
</dbReference>
<dbReference type="FunFam" id="3.30.56.10:FF:000005">
    <property type="entry name" value="Phenylalanine--tRNA ligase beta subunit"/>
    <property type="match status" value="1"/>
</dbReference>
<evidence type="ECO:0000256" key="16">
    <source>
        <dbReference type="SAM" id="MobiDB-lite"/>
    </source>
</evidence>
<dbReference type="FunFam" id="3.30.930.10:FF:000059">
    <property type="entry name" value="phenylalanine--tRNA ligase beta subunit"/>
    <property type="match status" value="1"/>
</dbReference>
<keyword evidence="7" id="KW-0436">Ligase</keyword>
<dbReference type="FunFam" id="3.50.40.10:FF:000002">
    <property type="entry name" value="phenylalanine--tRNA ligase beta subunit"/>
    <property type="match status" value="1"/>
</dbReference>
<evidence type="ECO:0000256" key="5">
    <source>
        <dbReference type="ARBA" id="ARBA00012814"/>
    </source>
</evidence>
<organism evidence="18 20">
    <name type="scientific">Plasmodiophora brassicae</name>
    <name type="common">Clubroot disease agent</name>
    <dbReference type="NCBI Taxonomy" id="37360"/>
    <lineage>
        <taxon>Eukaryota</taxon>
        <taxon>Sar</taxon>
        <taxon>Rhizaria</taxon>
        <taxon>Endomyxa</taxon>
        <taxon>Phytomyxea</taxon>
        <taxon>Plasmodiophorida</taxon>
        <taxon>Plasmodiophoridae</taxon>
        <taxon>Plasmodiophora</taxon>
    </lineage>
</organism>
<evidence type="ECO:0000256" key="11">
    <source>
        <dbReference type="ARBA" id="ARBA00022842"/>
    </source>
</evidence>
<keyword evidence="12" id="KW-0648">Protein biosynthesis</keyword>
<dbReference type="GO" id="GO:0006432">
    <property type="term" value="P:phenylalanyl-tRNA aminoacylation"/>
    <property type="evidence" value="ECO:0007669"/>
    <property type="project" value="InterPro"/>
</dbReference>
<comment type="subcellular location">
    <subcellularLocation>
        <location evidence="2">Cytoplasm</location>
    </subcellularLocation>
</comment>
<feature type="compositionally biased region" description="Polar residues" evidence="16">
    <location>
        <begin position="11"/>
        <end position="21"/>
    </location>
</feature>
<reference evidence="18 20" key="1">
    <citation type="submission" date="2015-02" db="EMBL/GenBank/DDBJ databases">
        <authorList>
            <person name="Chooi Y.-H."/>
        </authorList>
    </citation>
    <scope>NUCLEOTIDE SEQUENCE [LARGE SCALE GENOMIC DNA]</scope>
    <source>
        <strain evidence="18">E3</strain>
    </source>
</reference>
<dbReference type="InterPro" id="IPR020825">
    <property type="entry name" value="Phe-tRNA_synthase-like_B3/B4"/>
</dbReference>
<accession>A0A0G4J8X4</accession>
<evidence type="ECO:0000256" key="14">
    <source>
        <dbReference type="ARBA" id="ARBA00033189"/>
    </source>
</evidence>
<keyword evidence="10" id="KW-0067">ATP-binding</keyword>
<comment type="subunit">
    <text evidence="4">Tetramer of two alpha and two beta subunits.</text>
</comment>
<evidence type="ECO:0000313" key="19">
    <source>
        <dbReference type="EMBL" id="SPQ99690.1"/>
    </source>
</evidence>
<evidence type="ECO:0000256" key="1">
    <source>
        <dbReference type="ARBA" id="ARBA00001946"/>
    </source>
</evidence>
<dbReference type="OrthoDB" id="1698572at2759"/>
<dbReference type="CDD" id="cd00769">
    <property type="entry name" value="PheRS_beta_core"/>
    <property type="match status" value="1"/>
</dbReference>
<dbReference type="Pfam" id="PF03484">
    <property type="entry name" value="B5"/>
    <property type="match status" value="1"/>
</dbReference>
<dbReference type="PANTHER" id="PTHR10947">
    <property type="entry name" value="PHENYLALANYL-TRNA SYNTHETASE BETA CHAIN AND LEUCINE-RICH REPEAT-CONTAINING PROTEIN 47"/>
    <property type="match status" value="1"/>
</dbReference>
<feature type="region of interest" description="Disordered" evidence="16">
    <location>
        <begin position="1"/>
        <end position="21"/>
    </location>
</feature>
<dbReference type="AlphaFoldDB" id="A0A0G4J8X4"/>
<keyword evidence="8" id="KW-0479">Metal-binding</keyword>
<dbReference type="EC" id="6.1.1.20" evidence="5"/>
<dbReference type="SMART" id="SM00873">
    <property type="entry name" value="B3_4"/>
    <property type="match status" value="1"/>
</dbReference>
<evidence type="ECO:0000256" key="7">
    <source>
        <dbReference type="ARBA" id="ARBA00022598"/>
    </source>
</evidence>
<dbReference type="GO" id="GO:0003723">
    <property type="term" value="F:RNA binding"/>
    <property type="evidence" value="ECO:0007669"/>
    <property type="project" value="InterPro"/>
</dbReference>
<evidence type="ECO:0000256" key="13">
    <source>
        <dbReference type="ARBA" id="ARBA00023146"/>
    </source>
</evidence>
<dbReference type="SUPFAM" id="SSF55681">
    <property type="entry name" value="Class II aaRS and biotin synthetases"/>
    <property type="match status" value="1"/>
</dbReference>
<evidence type="ECO:0000256" key="9">
    <source>
        <dbReference type="ARBA" id="ARBA00022741"/>
    </source>
</evidence>
<evidence type="ECO:0000313" key="18">
    <source>
        <dbReference type="EMBL" id="CEP03731.1"/>
    </source>
</evidence>
<dbReference type="Gene3D" id="3.30.56.10">
    <property type="match status" value="2"/>
</dbReference>
<dbReference type="Pfam" id="PF18262">
    <property type="entry name" value="PhetRS_B1"/>
    <property type="match status" value="1"/>
</dbReference>
<comment type="catalytic activity">
    <reaction evidence="15">
        <text>tRNA(Phe) + L-phenylalanine + ATP = L-phenylalanyl-tRNA(Phe) + AMP + diphosphate + H(+)</text>
        <dbReference type="Rhea" id="RHEA:19413"/>
        <dbReference type="Rhea" id="RHEA-COMP:9668"/>
        <dbReference type="Rhea" id="RHEA-COMP:9699"/>
        <dbReference type="ChEBI" id="CHEBI:15378"/>
        <dbReference type="ChEBI" id="CHEBI:30616"/>
        <dbReference type="ChEBI" id="CHEBI:33019"/>
        <dbReference type="ChEBI" id="CHEBI:58095"/>
        <dbReference type="ChEBI" id="CHEBI:78442"/>
        <dbReference type="ChEBI" id="CHEBI:78531"/>
        <dbReference type="ChEBI" id="CHEBI:456215"/>
        <dbReference type="EC" id="6.1.1.20"/>
    </reaction>
</comment>
<protein>
    <recommendedName>
        <fullName evidence="5">phenylalanine--tRNA ligase</fullName>
        <ecNumber evidence="5">6.1.1.20</ecNumber>
    </recommendedName>
    <alternativeName>
        <fullName evidence="14">Phenylalanyl-tRNA synthetase beta subunit</fullName>
    </alternativeName>
</protein>
<dbReference type="InterPro" id="IPR045864">
    <property type="entry name" value="aa-tRNA-synth_II/BPL/LPL"/>
</dbReference>
<keyword evidence="13" id="KW-0030">Aminoacyl-tRNA synthetase</keyword>
<evidence type="ECO:0000256" key="2">
    <source>
        <dbReference type="ARBA" id="ARBA00004496"/>
    </source>
</evidence>
<feature type="domain" description="B5" evidence="17">
    <location>
        <begin position="342"/>
        <end position="418"/>
    </location>
</feature>
<dbReference type="GO" id="GO:0000287">
    <property type="term" value="F:magnesium ion binding"/>
    <property type="evidence" value="ECO:0007669"/>
    <property type="project" value="InterPro"/>
</dbReference>
<dbReference type="EMBL" id="CDSF01000155">
    <property type="protein sequence ID" value="CEP03731.1"/>
    <property type="molecule type" value="Genomic_DNA"/>
</dbReference>
<comment type="cofactor">
    <cofactor evidence="1">
        <name>Mg(2+)</name>
        <dbReference type="ChEBI" id="CHEBI:18420"/>
    </cofactor>
</comment>
<evidence type="ECO:0000256" key="4">
    <source>
        <dbReference type="ARBA" id="ARBA00011209"/>
    </source>
</evidence>
<proteinExistence type="inferred from homology"/>
<dbReference type="Gene3D" id="3.30.930.10">
    <property type="entry name" value="Bira Bifunctional Protein, Domain 2"/>
    <property type="match status" value="1"/>
</dbReference>
<evidence type="ECO:0000313" key="21">
    <source>
        <dbReference type="Proteomes" id="UP000290189"/>
    </source>
</evidence>
<dbReference type="InterPro" id="IPR004531">
    <property type="entry name" value="Phe-tRNA-synth_IIc_bsu_arc_euk"/>
</dbReference>
<dbReference type="PANTHER" id="PTHR10947:SF0">
    <property type="entry name" value="PHENYLALANINE--TRNA LIGASE BETA SUBUNIT"/>
    <property type="match status" value="1"/>
</dbReference>
<dbReference type="EMBL" id="OVEO01000012">
    <property type="protein sequence ID" value="SPQ99690.1"/>
    <property type="molecule type" value="Genomic_DNA"/>
</dbReference>
<gene>
    <name evidence="18" type="ORF">PBRA_003338</name>
    <name evidence="19" type="ORF">PLBR_LOCUS6905</name>
</gene>
<dbReference type="Proteomes" id="UP000290189">
    <property type="component" value="Unassembled WGS sequence"/>
</dbReference>
<dbReference type="InterPro" id="IPR009061">
    <property type="entry name" value="DNA-bd_dom_put_sf"/>
</dbReference>
<dbReference type="Pfam" id="PF17759">
    <property type="entry name" value="tRNA_synthFbeta"/>
    <property type="match status" value="1"/>
</dbReference>
<evidence type="ECO:0000256" key="15">
    <source>
        <dbReference type="ARBA" id="ARBA00049255"/>
    </source>
</evidence>
<dbReference type="SUPFAM" id="SSF46955">
    <property type="entry name" value="Putative DNA-binding domain"/>
    <property type="match status" value="2"/>
</dbReference>
<dbReference type="InterPro" id="IPR040659">
    <property type="entry name" value="PhetRS_B1"/>
</dbReference>
<evidence type="ECO:0000256" key="6">
    <source>
        <dbReference type="ARBA" id="ARBA00022490"/>
    </source>
</evidence>
<dbReference type="GO" id="GO:0009328">
    <property type="term" value="C:phenylalanine-tRNA ligase complex"/>
    <property type="evidence" value="ECO:0007669"/>
    <property type="project" value="TreeGrafter"/>
</dbReference>
<keyword evidence="6" id="KW-0963">Cytoplasm</keyword>
<dbReference type="Pfam" id="PF03483">
    <property type="entry name" value="B3_4"/>
    <property type="match status" value="1"/>
</dbReference>
<reference evidence="19 21" key="2">
    <citation type="submission" date="2018-03" db="EMBL/GenBank/DDBJ databases">
        <authorList>
            <person name="Fogelqvist J."/>
        </authorList>
    </citation>
    <scope>NUCLEOTIDE SEQUENCE [LARGE SCALE GENOMIC DNA]</scope>
</reference>
<evidence type="ECO:0000259" key="17">
    <source>
        <dbReference type="PROSITE" id="PS51483"/>
    </source>
</evidence>
<keyword evidence="9" id="KW-0547">Nucleotide-binding</keyword>
<name>A0A0G4J8X4_PLABS</name>
<dbReference type="NCBIfam" id="TIGR00471">
    <property type="entry name" value="pheT_arch"/>
    <property type="match status" value="1"/>
</dbReference>
<dbReference type="InterPro" id="IPR005146">
    <property type="entry name" value="B3/B4_tRNA-bd"/>
</dbReference>
<evidence type="ECO:0000256" key="10">
    <source>
        <dbReference type="ARBA" id="ARBA00022840"/>
    </source>
</evidence>
<dbReference type="STRING" id="37360.A0A0G4J8X4"/>
<evidence type="ECO:0000313" key="20">
    <source>
        <dbReference type="Proteomes" id="UP000039324"/>
    </source>
</evidence>
<dbReference type="GO" id="GO:0004826">
    <property type="term" value="F:phenylalanine-tRNA ligase activity"/>
    <property type="evidence" value="ECO:0007669"/>
    <property type="project" value="UniProtKB-EC"/>
</dbReference>
<evidence type="ECO:0000256" key="8">
    <source>
        <dbReference type="ARBA" id="ARBA00022723"/>
    </source>
</evidence>